<dbReference type="InterPro" id="IPR010730">
    <property type="entry name" value="HET"/>
</dbReference>
<evidence type="ECO:0000313" key="3">
    <source>
        <dbReference type="Proteomes" id="UP000235786"/>
    </source>
</evidence>
<dbReference type="OrthoDB" id="4850726at2759"/>
<feature type="domain" description="Heterokaryon incompatibility" evidence="1">
    <location>
        <begin position="51"/>
        <end position="212"/>
    </location>
</feature>
<sequence>MPFKIQPYFQYQPLDRTKNSFRLCKLLPAEPEASINCELAHEEIPLQKEHYFALSYTWGDITEQRWIRLNGNPFHVQPSLMQALKAIRKREAPLILWIDAICINQCETLEKNHQVSMMGSIYKNASSILAWLGPAADESDLVFDYFDGHDAKPEPNLTNAERQQISGLSDTARSSDNRLRLRQKKWEDESLQQAFTTLIRRPYWRRAWIKQEIILAKEITIYCGSRSSDWNRFTIWATLLRLPTLDEDPDNFVPDLFMHRTEIKKGKLSTLGELLERFRNTEATDVRDRVFALLSLASDCQGKERELVDYNLSRPALFFAFLAYFKPANITRMAAALQEALLVRRVELIKFWQSVTPQSSQKNTSVIEKLGFEYVIKVREYSESATAQSDLTYFLNLPGGLDVELPSKTTVFIAQSYFAITDAGAAKLHNSSLFLIAGTNYYVRVQPTLLGSRFLGIYKMDGDKKVHEDGSCTLYTPQFTIEEVWRYMILPITALGTEGEFVYRKDLVDRVKNAVAKNHGTEILKPSIEMICYTLYKVSMDDTENRLIGKWCLIDCSYILATLYGYKLLRPRELRLDGSNTDIFASA</sequence>
<dbReference type="AlphaFoldDB" id="A0A2J6QVI6"/>
<dbReference type="EMBL" id="KZ613968">
    <property type="protein sequence ID" value="PMD30287.1"/>
    <property type="molecule type" value="Genomic_DNA"/>
</dbReference>
<proteinExistence type="predicted"/>
<dbReference type="Proteomes" id="UP000235786">
    <property type="component" value="Unassembled WGS sequence"/>
</dbReference>
<dbReference type="InterPro" id="IPR052895">
    <property type="entry name" value="HetReg/Transcr_Mod"/>
</dbReference>
<accession>A0A2J6QVI6</accession>
<name>A0A2J6QVI6_HYAVF</name>
<evidence type="ECO:0000259" key="1">
    <source>
        <dbReference type="Pfam" id="PF06985"/>
    </source>
</evidence>
<dbReference type="PANTHER" id="PTHR24148">
    <property type="entry name" value="ANKYRIN REPEAT DOMAIN-CONTAINING PROTEIN 39 HOMOLOG-RELATED"/>
    <property type="match status" value="1"/>
</dbReference>
<keyword evidence="3" id="KW-1185">Reference proteome</keyword>
<dbReference type="PANTHER" id="PTHR24148:SF73">
    <property type="entry name" value="HET DOMAIN PROTEIN (AFU_ORTHOLOGUE AFUA_8G01020)"/>
    <property type="match status" value="1"/>
</dbReference>
<evidence type="ECO:0000313" key="2">
    <source>
        <dbReference type="EMBL" id="PMD30287.1"/>
    </source>
</evidence>
<organism evidence="2 3">
    <name type="scientific">Hyaloscypha variabilis (strain UAMH 11265 / GT02V1 / F)</name>
    <name type="common">Meliniomyces variabilis</name>
    <dbReference type="NCBI Taxonomy" id="1149755"/>
    <lineage>
        <taxon>Eukaryota</taxon>
        <taxon>Fungi</taxon>
        <taxon>Dikarya</taxon>
        <taxon>Ascomycota</taxon>
        <taxon>Pezizomycotina</taxon>
        <taxon>Leotiomycetes</taxon>
        <taxon>Helotiales</taxon>
        <taxon>Hyaloscyphaceae</taxon>
        <taxon>Hyaloscypha</taxon>
        <taxon>Hyaloscypha variabilis</taxon>
    </lineage>
</organism>
<protein>
    <submittedName>
        <fullName evidence="2">HET-domain-containing protein</fullName>
    </submittedName>
</protein>
<dbReference type="Pfam" id="PF06985">
    <property type="entry name" value="HET"/>
    <property type="match status" value="1"/>
</dbReference>
<dbReference type="STRING" id="1149755.A0A2J6QVI6"/>
<reference evidence="2 3" key="1">
    <citation type="submission" date="2016-04" db="EMBL/GenBank/DDBJ databases">
        <title>A degradative enzymes factory behind the ericoid mycorrhizal symbiosis.</title>
        <authorList>
            <consortium name="DOE Joint Genome Institute"/>
            <person name="Martino E."/>
            <person name="Morin E."/>
            <person name="Grelet G."/>
            <person name="Kuo A."/>
            <person name="Kohler A."/>
            <person name="Daghino S."/>
            <person name="Barry K."/>
            <person name="Choi C."/>
            <person name="Cichocki N."/>
            <person name="Clum A."/>
            <person name="Copeland A."/>
            <person name="Hainaut M."/>
            <person name="Haridas S."/>
            <person name="Labutti K."/>
            <person name="Lindquist E."/>
            <person name="Lipzen A."/>
            <person name="Khouja H.-R."/>
            <person name="Murat C."/>
            <person name="Ohm R."/>
            <person name="Olson A."/>
            <person name="Spatafora J."/>
            <person name="Veneault-Fourrey C."/>
            <person name="Henrissat B."/>
            <person name="Grigoriev I."/>
            <person name="Martin F."/>
            <person name="Perotto S."/>
        </authorList>
    </citation>
    <scope>NUCLEOTIDE SEQUENCE [LARGE SCALE GENOMIC DNA]</scope>
    <source>
        <strain evidence="2 3">F</strain>
    </source>
</reference>
<gene>
    <name evidence="2" type="ORF">L207DRAFT_520401</name>
</gene>